<name>A0ABS1GIL8_9AQUI</name>
<dbReference type="Gene3D" id="1.20.120.330">
    <property type="entry name" value="Nucleotidyltransferases domain 2"/>
    <property type="match status" value="1"/>
</dbReference>
<protein>
    <recommendedName>
        <fullName evidence="3">HEPN domain-containing protein</fullName>
    </recommendedName>
</protein>
<accession>A0ABS1GIL8</accession>
<dbReference type="RefSeq" id="WP_200674196.1">
    <property type="nucleotide sequence ID" value="NZ_JAACYA010000002.1"/>
</dbReference>
<reference evidence="1 2" key="1">
    <citation type="journal article" date="2021" name="Syst. Appl. Microbiol.">
        <title>Persephonella atlantica sp. nov.: How to adapt to physico-chemical gradients in high temperature hydrothermal habitats.</title>
        <authorList>
            <person name="Francois D.X."/>
            <person name="Godfroy A."/>
            <person name="Mathien C."/>
            <person name="Aube J."/>
            <person name="Cathalot C."/>
            <person name="Lesongeur F."/>
            <person name="L'Haridon S."/>
            <person name="Philippon X."/>
            <person name="Roussel E.G."/>
        </authorList>
    </citation>
    <scope>NUCLEOTIDE SEQUENCE [LARGE SCALE GENOMIC DNA]</scope>
    <source>
        <strain evidence="1 2">MO1340</strain>
    </source>
</reference>
<proteinExistence type="predicted"/>
<evidence type="ECO:0000313" key="2">
    <source>
        <dbReference type="Proteomes" id="UP000772812"/>
    </source>
</evidence>
<dbReference type="EMBL" id="JAACYA010000002">
    <property type="protein sequence ID" value="MBK3332783.1"/>
    <property type="molecule type" value="Genomic_DNA"/>
</dbReference>
<organism evidence="1 2">
    <name type="scientific">Persephonella atlantica</name>
    <dbReference type="NCBI Taxonomy" id="2699429"/>
    <lineage>
        <taxon>Bacteria</taxon>
        <taxon>Pseudomonadati</taxon>
        <taxon>Aquificota</taxon>
        <taxon>Aquificia</taxon>
        <taxon>Aquificales</taxon>
        <taxon>Hydrogenothermaceae</taxon>
        <taxon>Persephonella</taxon>
    </lineage>
</organism>
<sequence>MPDVPQKVNKGFLKVAEELYELGKRSKGEKREFAFRSAISRAYYGVLWYVRNFYNLRESEDLHKIVLKTLINKHSDFVVDLLIELKTARVDADYKVKKRKLLKTIDKNVTKLYINIAKSIITYVEKGV</sequence>
<comment type="caution">
    <text evidence="1">The sequence shown here is derived from an EMBL/GenBank/DDBJ whole genome shotgun (WGS) entry which is preliminary data.</text>
</comment>
<dbReference type="Proteomes" id="UP000772812">
    <property type="component" value="Unassembled WGS sequence"/>
</dbReference>
<gene>
    <name evidence="1" type="ORF">GWK41_06845</name>
</gene>
<evidence type="ECO:0000313" key="1">
    <source>
        <dbReference type="EMBL" id="MBK3332783.1"/>
    </source>
</evidence>
<keyword evidence="2" id="KW-1185">Reference proteome</keyword>
<evidence type="ECO:0008006" key="3">
    <source>
        <dbReference type="Google" id="ProtNLM"/>
    </source>
</evidence>